<protein>
    <recommendedName>
        <fullName evidence="4">NADH dehydrogenase</fullName>
    </recommendedName>
</protein>
<evidence type="ECO:0000313" key="2">
    <source>
        <dbReference type="EMBL" id="MFD1509011.1"/>
    </source>
</evidence>
<dbReference type="PROSITE" id="PS51257">
    <property type="entry name" value="PROKAR_LIPOPROTEIN"/>
    <property type="match status" value="1"/>
</dbReference>
<keyword evidence="1" id="KW-0732">Signal</keyword>
<keyword evidence="3" id="KW-1185">Reference proteome</keyword>
<feature type="signal peptide" evidence="1">
    <location>
        <begin position="1"/>
        <end position="29"/>
    </location>
</feature>
<organism evidence="2 3">
    <name type="scientific">Lacimonas salitolerans</name>
    <dbReference type="NCBI Taxonomy" id="1323750"/>
    <lineage>
        <taxon>Bacteria</taxon>
        <taxon>Pseudomonadati</taxon>
        <taxon>Pseudomonadota</taxon>
        <taxon>Alphaproteobacteria</taxon>
        <taxon>Rhodobacterales</taxon>
        <taxon>Paracoccaceae</taxon>
        <taxon>Lacimonas</taxon>
    </lineage>
</organism>
<accession>A0ABW4EEY7</accession>
<comment type="caution">
    <text evidence="2">The sequence shown here is derived from an EMBL/GenBank/DDBJ whole genome shotgun (WGS) entry which is preliminary data.</text>
</comment>
<dbReference type="Proteomes" id="UP001597186">
    <property type="component" value="Unassembled WGS sequence"/>
</dbReference>
<dbReference type="EMBL" id="JBHUDD010000043">
    <property type="protein sequence ID" value="MFD1509011.1"/>
    <property type="molecule type" value="Genomic_DNA"/>
</dbReference>
<evidence type="ECO:0008006" key="4">
    <source>
        <dbReference type="Google" id="ProtNLM"/>
    </source>
</evidence>
<gene>
    <name evidence="2" type="ORF">ACFTOW_06320</name>
</gene>
<reference evidence="3" key="1">
    <citation type="journal article" date="2019" name="Int. J. Syst. Evol. Microbiol.">
        <title>The Global Catalogue of Microorganisms (GCM) 10K type strain sequencing project: providing services to taxonomists for standard genome sequencing and annotation.</title>
        <authorList>
            <consortium name="The Broad Institute Genomics Platform"/>
            <consortium name="The Broad Institute Genome Sequencing Center for Infectious Disease"/>
            <person name="Wu L."/>
            <person name="Ma J."/>
        </authorList>
    </citation>
    <scope>NUCLEOTIDE SEQUENCE [LARGE SCALE GENOMIC DNA]</scope>
    <source>
        <strain evidence="3">CGMCC 1.12477</strain>
    </source>
</reference>
<sequence length="103" mass="10820">MRLVTGLGPIRSFRAVSAMALLALTAACAIPPQGVDKDMLAEFDMAVASIGCRLVTEPDYLAVEFQTGLTREQMQGVAAYKLTAKQAERLESGGIVLTTGACA</sequence>
<proteinExistence type="predicted"/>
<evidence type="ECO:0000313" key="3">
    <source>
        <dbReference type="Proteomes" id="UP001597186"/>
    </source>
</evidence>
<evidence type="ECO:0000256" key="1">
    <source>
        <dbReference type="SAM" id="SignalP"/>
    </source>
</evidence>
<dbReference type="RefSeq" id="WP_379914297.1">
    <property type="nucleotide sequence ID" value="NZ_JBHUDD010000043.1"/>
</dbReference>
<feature type="chain" id="PRO_5046873037" description="NADH dehydrogenase" evidence="1">
    <location>
        <begin position="30"/>
        <end position="103"/>
    </location>
</feature>
<name>A0ABW4EEY7_9RHOB</name>